<gene>
    <name evidence="3" type="primary">LOC102803655</name>
</gene>
<name>A0ABM0MF55_SACKO</name>
<protein>
    <submittedName>
        <fullName evidence="3">Uncharacterized protein LOC102803655</fullName>
    </submittedName>
</protein>
<reference evidence="3" key="1">
    <citation type="submission" date="2025-08" db="UniProtKB">
        <authorList>
            <consortium name="RefSeq"/>
        </authorList>
    </citation>
    <scope>IDENTIFICATION</scope>
    <source>
        <tissue evidence="3">Testes</tissue>
    </source>
</reference>
<evidence type="ECO:0000313" key="2">
    <source>
        <dbReference type="Proteomes" id="UP000694865"/>
    </source>
</evidence>
<feature type="signal peptide" evidence="1">
    <location>
        <begin position="1"/>
        <end position="19"/>
    </location>
</feature>
<keyword evidence="1" id="KW-0732">Signal</keyword>
<proteinExistence type="predicted"/>
<sequence>MHFSLVFMLIALMFVIADGASRDCATVCNGECRASCQSNQTQKQWCKRSCSGDDVCCTPPDTATAGDDCVADVGGTCRAKKCNRDENEVAGTGCRNGRVCCVPEPDCVDDLGGTCRAKKCNRDENEVPGSGCRNGRVCCIPEVYIE</sequence>
<dbReference type="RefSeq" id="XP_006818646.1">
    <property type="nucleotide sequence ID" value="XM_006818583.1"/>
</dbReference>
<dbReference type="GeneID" id="102803655"/>
<accession>A0ABM0MF55</accession>
<keyword evidence="2" id="KW-1185">Reference proteome</keyword>
<evidence type="ECO:0000256" key="1">
    <source>
        <dbReference type="SAM" id="SignalP"/>
    </source>
</evidence>
<feature type="chain" id="PRO_5045742619" evidence="1">
    <location>
        <begin position="20"/>
        <end position="146"/>
    </location>
</feature>
<evidence type="ECO:0000313" key="3">
    <source>
        <dbReference type="RefSeq" id="XP_006818646.1"/>
    </source>
</evidence>
<organism evidence="2 3">
    <name type="scientific">Saccoglossus kowalevskii</name>
    <name type="common">Acorn worm</name>
    <dbReference type="NCBI Taxonomy" id="10224"/>
    <lineage>
        <taxon>Eukaryota</taxon>
        <taxon>Metazoa</taxon>
        <taxon>Hemichordata</taxon>
        <taxon>Enteropneusta</taxon>
        <taxon>Harrimaniidae</taxon>
        <taxon>Saccoglossus</taxon>
    </lineage>
</organism>
<dbReference type="Proteomes" id="UP000694865">
    <property type="component" value="Unplaced"/>
</dbReference>